<sequence length="410" mass="45676">MISVEKVYVSDLQLGMYVSALDRPWLDSPFALQGFRIDSEAELRQLGQLCQYVYVDHKKSDGSRQLLHQRSLVARSRKPVQALFSDRRISPYQDKAAWDEEFPRARAAIRELSEGIESVFANVTQGGSLDIVRVRKSVEPVIDSITRNPDACIWLARIKQQDQYTYQHSLGASIWAVALGRQLGLPRSDLRSLAIGGLLFDVGKLRVNPELLRADRPLSDDEFLQVKGHVELGLAMIQETGLMNRDVLDMVAHHHERHDGSGYPKGLSGNDIPIFARIAAIVDCYDAITSHRSYARATSPAAAIKMLYEWRDIDFQAELVEEFIQAVGIYPAGSLVELSSGEVAVVVSEYRSRRLRPQVMVILGKDKQPVANPQLIDLLSQSHTASGEALEIVGSLEPEAYGIDMTGIQL</sequence>
<dbReference type="InterPro" id="IPR037522">
    <property type="entry name" value="HD_GYP_dom"/>
</dbReference>
<protein>
    <submittedName>
        <fullName evidence="2">HD-GYP domain-containing protein</fullName>
    </submittedName>
</protein>
<dbReference type="Proteomes" id="UP000321933">
    <property type="component" value="Unassembled WGS sequence"/>
</dbReference>
<dbReference type="InterPro" id="IPR003607">
    <property type="entry name" value="HD/PDEase_dom"/>
</dbReference>
<reference evidence="2 3" key="1">
    <citation type="submission" date="2019-08" db="EMBL/GenBank/DDBJ databases">
        <title>Parahaliea maris sp. nov., isolated from the surface seawater.</title>
        <authorList>
            <person name="Liu Y."/>
        </authorList>
    </citation>
    <scope>NUCLEOTIDE SEQUENCE [LARGE SCALE GENOMIC DNA]</scope>
    <source>
        <strain evidence="2 3">S2-26</strain>
    </source>
</reference>
<feature type="domain" description="HD-GYP" evidence="1">
    <location>
        <begin position="143"/>
        <end position="339"/>
    </location>
</feature>
<dbReference type="SUPFAM" id="SSF109604">
    <property type="entry name" value="HD-domain/PDEase-like"/>
    <property type="match status" value="1"/>
</dbReference>
<dbReference type="Pfam" id="PF11871">
    <property type="entry name" value="DUF3391"/>
    <property type="match status" value="1"/>
</dbReference>
<evidence type="ECO:0000313" key="3">
    <source>
        <dbReference type="Proteomes" id="UP000321933"/>
    </source>
</evidence>
<dbReference type="Pfam" id="PF13487">
    <property type="entry name" value="HD_5"/>
    <property type="match status" value="1"/>
</dbReference>
<dbReference type="InterPro" id="IPR021812">
    <property type="entry name" value="DUF3391"/>
</dbReference>
<dbReference type="EMBL" id="VRYZ01000010">
    <property type="protein sequence ID" value="TXS89091.1"/>
    <property type="molecule type" value="Genomic_DNA"/>
</dbReference>
<dbReference type="AlphaFoldDB" id="A0A5C8ZNZ8"/>
<name>A0A5C8ZNZ8_9GAMM</name>
<proteinExistence type="predicted"/>
<organism evidence="2 3">
    <name type="scientific">Parahaliea aestuarii</name>
    <dbReference type="NCBI Taxonomy" id="1852021"/>
    <lineage>
        <taxon>Bacteria</taxon>
        <taxon>Pseudomonadati</taxon>
        <taxon>Pseudomonadota</taxon>
        <taxon>Gammaproteobacteria</taxon>
        <taxon>Cellvibrionales</taxon>
        <taxon>Halieaceae</taxon>
        <taxon>Parahaliea</taxon>
    </lineage>
</organism>
<dbReference type="RefSeq" id="WP_148065843.1">
    <property type="nucleotide sequence ID" value="NZ_VRYZ01000010.1"/>
</dbReference>
<dbReference type="GO" id="GO:0008081">
    <property type="term" value="F:phosphoric diester hydrolase activity"/>
    <property type="evidence" value="ECO:0007669"/>
    <property type="project" value="UniProtKB-ARBA"/>
</dbReference>
<dbReference type="PANTHER" id="PTHR43155">
    <property type="entry name" value="CYCLIC DI-GMP PHOSPHODIESTERASE PA4108-RELATED"/>
    <property type="match status" value="1"/>
</dbReference>
<dbReference type="SMART" id="SM00471">
    <property type="entry name" value="HDc"/>
    <property type="match status" value="1"/>
</dbReference>
<comment type="caution">
    <text evidence="2">The sequence shown here is derived from an EMBL/GenBank/DDBJ whole genome shotgun (WGS) entry which is preliminary data.</text>
</comment>
<dbReference type="CDD" id="cd00077">
    <property type="entry name" value="HDc"/>
    <property type="match status" value="1"/>
</dbReference>
<dbReference type="OrthoDB" id="9764808at2"/>
<dbReference type="PROSITE" id="PS51832">
    <property type="entry name" value="HD_GYP"/>
    <property type="match status" value="1"/>
</dbReference>
<gene>
    <name evidence="2" type="ORF">FVW59_18365</name>
</gene>
<keyword evidence="3" id="KW-1185">Reference proteome</keyword>
<dbReference type="Gene3D" id="1.10.3210.10">
    <property type="entry name" value="Hypothetical protein af1432"/>
    <property type="match status" value="1"/>
</dbReference>
<evidence type="ECO:0000259" key="1">
    <source>
        <dbReference type="PROSITE" id="PS51832"/>
    </source>
</evidence>
<evidence type="ECO:0000313" key="2">
    <source>
        <dbReference type="EMBL" id="TXS89091.1"/>
    </source>
</evidence>
<accession>A0A5C8ZNZ8</accession>
<dbReference type="PANTHER" id="PTHR43155:SF2">
    <property type="entry name" value="CYCLIC DI-GMP PHOSPHODIESTERASE PA4108"/>
    <property type="match status" value="1"/>
</dbReference>